<dbReference type="AlphaFoldDB" id="A0A8H6H8N5"/>
<sequence>MRWVRRFGSLRTIWERRGEEGIKAETAHRVSNIPLPYLPHPSLLHTLLLVAQSYFWTSLDLLAISLAMIVVDDDEQKPLLVVPGQLSATSLPLPTTTTCDHHLSRLWIILSFPHKHGCAEHVVRTRISREPRRRCHYCHNALHRRHGQRARLLRQRRFLVIVSGDVWDITKPRRSTHHSERRASAYTFTPPSTCHVVTVPVVFIAATQSVAVDGGFVLGIATTHARRWRRRTLLTADRCWDLAASQGTEHFAVAHCRRLDALR</sequence>
<name>A0A8H6H8N5_9AGAR</name>
<proteinExistence type="predicted"/>
<accession>A0A8H6H8N5</accession>
<organism evidence="1 2">
    <name type="scientific">Ephemerocybe angulata</name>
    <dbReference type="NCBI Taxonomy" id="980116"/>
    <lineage>
        <taxon>Eukaryota</taxon>
        <taxon>Fungi</taxon>
        <taxon>Dikarya</taxon>
        <taxon>Basidiomycota</taxon>
        <taxon>Agaricomycotina</taxon>
        <taxon>Agaricomycetes</taxon>
        <taxon>Agaricomycetidae</taxon>
        <taxon>Agaricales</taxon>
        <taxon>Agaricineae</taxon>
        <taxon>Psathyrellaceae</taxon>
        <taxon>Ephemerocybe</taxon>
    </lineage>
</organism>
<keyword evidence="2" id="KW-1185">Reference proteome</keyword>
<protein>
    <submittedName>
        <fullName evidence="1">Uncharacterized protein</fullName>
    </submittedName>
</protein>
<reference evidence="1 2" key="1">
    <citation type="submission" date="2020-07" db="EMBL/GenBank/DDBJ databases">
        <title>Comparative genomics of pyrophilous fungi reveals a link between fire events and developmental genes.</title>
        <authorList>
            <consortium name="DOE Joint Genome Institute"/>
            <person name="Steindorff A.S."/>
            <person name="Carver A."/>
            <person name="Calhoun S."/>
            <person name="Stillman K."/>
            <person name="Liu H."/>
            <person name="Lipzen A."/>
            <person name="Pangilinan J."/>
            <person name="Labutti K."/>
            <person name="Bruns T.D."/>
            <person name="Grigoriev I.V."/>
        </authorList>
    </citation>
    <scope>NUCLEOTIDE SEQUENCE [LARGE SCALE GENOMIC DNA]</scope>
    <source>
        <strain evidence="1 2">CBS 144469</strain>
    </source>
</reference>
<comment type="caution">
    <text evidence="1">The sequence shown here is derived from an EMBL/GenBank/DDBJ whole genome shotgun (WGS) entry which is preliminary data.</text>
</comment>
<gene>
    <name evidence="1" type="ORF">DFP72DRAFT_257041</name>
</gene>
<evidence type="ECO:0000313" key="1">
    <source>
        <dbReference type="EMBL" id="KAF6741562.1"/>
    </source>
</evidence>
<dbReference type="EMBL" id="JACGCI010000234">
    <property type="protein sequence ID" value="KAF6741562.1"/>
    <property type="molecule type" value="Genomic_DNA"/>
</dbReference>
<evidence type="ECO:0000313" key="2">
    <source>
        <dbReference type="Proteomes" id="UP000521943"/>
    </source>
</evidence>
<dbReference type="Proteomes" id="UP000521943">
    <property type="component" value="Unassembled WGS sequence"/>
</dbReference>